<dbReference type="InterPro" id="IPR053146">
    <property type="entry name" value="QDO-like"/>
</dbReference>
<sequence length="167" mass="17556">MTTDVSALEPITIGGLTVRYLIDGSATKGMGVFELTIAPGANVPPPHSHTHNEECIYALEGLIRYSVDGVVRDLAPGEWMHTPKGSVHAFSNPHQATAKALIVLTPDLGAQYFLDVQGVVNAGGPPDRQKLLAVMSSYGLVPGAPIPAVAQPSVEQDVPASQERPLT</sequence>
<dbReference type="PANTHER" id="PTHR36440:SF1">
    <property type="entry name" value="PUTATIVE (AFU_ORTHOLOGUE AFUA_8G07350)-RELATED"/>
    <property type="match status" value="1"/>
</dbReference>
<dbReference type="EMBL" id="QKWJ01000055">
    <property type="protein sequence ID" value="RDK06788.1"/>
    <property type="molecule type" value="Genomic_DNA"/>
</dbReference>
<dbReference type="Proteomes" id="UP000255165">
    <property type="component" value="Unassembled WGS sequence"/>
</dbReference>
<gene>
    <name evidence="2" type="ORF">DN412_29675</name>
</gene>
<dbReference type="SUPFAM" id="SSF51182">
    <property type="entry name" value="RmlC-like cupins"/>
    <property type="match status" value="1"/>
</dbReference>
<accession>A0A370NMQ6</accession>
<comment type="caution">
    <text evidence="2">The sequence shown here is derived from an EMBL/GenBank/DDBJ whole genome shotgun (WGS) entry which is preliminary data.</text>
</comment>
<name>A0A370NMQ6_9BURK</name>
<protein>
    <submittedName>
        <fullName evidence="2">Cupin domain-containing protein</fullName>
    </submittedName>
</protein>
<dbReference type="InterPro" id="IPR013096">
    <property type="entry name" value="Cupin_2"/>
</dbReference>
<dbReference type="PANTHER" id="PTHR36440">
    <property type="entry name" value="PUTATIVE (AFU_ORTHOLOGUE AFUA_8G07350)-RELATED"/>
    <property type="match status" value="1"/>
</dbReference>
<dbReference type="Gene3D" id="2.60.120.10">
    <property type="entry name" value="Jelly Rolls"/>
    <property type="match status" value="1"/>
</dbReference>
<dbReference type="InterPro" id="IPR011051">
    <property type="entry name" value="RmlC_Cupin_sf"/>
</dbReference>
<dbReference type="InterPro" id="IPR014710">
    <property type="entry name" value="RmlC-like_jellyroll"/>
</dbReference>
<feature type="domain" description="Cupin type-2" evidence="1">
    <location>
        <begin position="34"/>
        <end position="103"/>
    </location>
</feature>
<reference evidence="3" key="1">
    <citation type="submission" date="2018-06" db="EMBL/GenBank/DDBJ databases">
        <authorList>
            <person name="Feng T."/>
            <person name="Jeon C.O."/>
        </authorList>
    </citation>
    <scope>NUCLEOTIDE SEQUENCE [LARGE SCALE GENOMIC DNA]</scope>
    <source>
        <strain evidence="3">S23</strain>
    </source>
</reference>
<keyword evidence="3" id="KW-1185">Reference proteome</keyword>
<organism evidence="2 3">
    <name type="scientific">Cupriavidus lacunae</name>
    <dbReference type="NCBI Taxonomy" id="2666307"/>
    <lineage>
        <taxon>Bacteria</taxon>
        <taxon>Pseudomonadati</taxon>
        <taxon>Pseudomonadota</taxon>
        <taxon>Betaproteobacteria</taxon>
        <taxon>Burkholderiales</taxon>
        <taxon>Burkholderiaceae</taxon>
        <taxon>Cupriavidus</taxon>
    </lineage>
</organism>
<evidence type="ECO:0000313" key="3">
    <source>
        <dbReference type="Proteomes" id="UP000255165"/>
    </source>
</evidence>
<evidence type="ECO:0000313" key="2">
    <source>
        <dbReference type="EMBL" id="RDK06788.1"/>
    </source>
</evidence>
<evidence type="ECO:0000259" key="1">
    <source>
        <dbReference type="Pfam" id="PF07883"/>
    </source>
</evidence>
<dbReference type="Pfam" id="PF07883">
    <property type="entry name" value="Cupin_2"/>
    <property type="match status" value="1"/>
</dbReference>
<proteinExistence type="predicted"/>
<dbReference type="AlphaFoldDB" id="A0A370NMQ6"/>